<feature type="transmembrane region" description="Helical" evidence="21">
    <location>
        <begin position="284"/>
        <end position="304"/>
    </location>
</feature>
<keyword evidence="5" id="KW-0769">Symport</keyword>
<feature type="transmembrane region" description="Helical" evidence="21">
    <location>
        <begin position="104"/>
        <end position="126"/>
    </location>
</feature>
<dbReference type="GO" id="GO:0005375">
    <property type="term" value="F:copper ion transmembrane transporter activity"/>
    <property type="evidence" value="ECO:0007669"/>
    <property type="project" value="Ensembl"/>
</dbReference>
<comment type="catalytic activity">
    <reaction evidence="13">
        <text>estrone 3-sulfate(out) + n H(+)(out) = estrone 3-sulfate(in) + n H(+)(in)</text>
        <dbReference type="Rhea" id="RHEA:75483"/>
        <dbReference type="ChEBI" id="CHEBI:15378"/>
        <dbReference type="ChEBI" id="CHEBI:60050"/>
    </reaction>
</comment>
<comment type="catalytic activity">
    <reaction evidence="11">
        <text>cholate(out) + n H(+)(out) = cholate(in) + n H(+)(in)</text>
        <dbReference type="Rhea" id="RHEA:75499"/>
        <dbReference type="ChEBI" id="CHEBI:15378"/>
        <dbReference type="ChEBI" id="CHEBI:29747"/>
    </reaction>
</comment>
<evidence type="ECO:0000256" key="20">
    <source>
        <dbReference type="ARBA" id="ARBA00048746"/>
    </source>
</evidence>
<sequence length="420" mass="46416">MKIFFVEPAICLSAFAMTLTSPLTTQYVYRRIWEDTGNYSFVSDSNTSECGKNKSSPIFAFQEEVQKKVSLFNLQMDISGLLPGLVSTFILLSHSDHRGRKFPLILSSVGALATSIWLCLLSYFAFPFQLLIASTFIGALCGNYTTFLGACFAYIVDQCTEQKQRTIRIAIIDFILGLVTGLTGLSSGYFIRELGFVWSFVIIAMALTVNLIYISFFLGDSVKESSSQNVSMSCSEGFKNLFYRTSMLFKNASVFIGYGSALGSVTFFSSFLGIWLFSYCMEDIHMTFIGIFTTMGGMVMTAFAKTTLMMFLVRLPFLFTIVPLSVLRSMVSKAVRSTEQGTLFACIAFLETLGGVAAVSTFNGIYSATVAWYPGFTFLLSAVLLLIPAISLCVVKCTSWNEGSYVLLTEEESSEDTSER</sequence>
<feature type="signal peptide" evidence="22">
    <location>
        <begin position="1"/>
        <end position="20"/>
    </location>
</feature>
<dbReference type="AlphaFoldDB" id="M3XZZ2"/>
<comment type="subcellular location">
    <subcellularLocation>
        <location evidence="1">Lysosome membrane</location>
        <topology evidence="1">Multi-pass membrane protein</topology>
    </subcellularLocation>
</comment>
<dbReference type="GeneTree" id="ENSGT00950000183096"/>
<evidence type="ECO:0000256" key="15">
    <source>
        <dbReference type="ARBA" id="ARBA00036597"/>
    </source>
</evidence>
<keyword evidence="6 21" id="KW-1133">Transmembrane helix</keyword>
<gene>
    <name evidence="23" type="primary">SLC46A3</name>
</gene>
<dbReference type="SUPFAM" id="SSF103473">
    <property type="entry name" value="MFS general substrate transporter"/>
    <property type="match status" value="1"/>
</dbReference>
<feature type="transmembrane region" description="Helical" evidence="21">
    <location>
        <begin position="132"/>
        <end position="155"/>
    </location>
</feature>
<dbReference type="STRING" id="9669.ENSMPUP00000004643"/>
<dbReference type="GO" id="GO:1904613">
    <property type="term" value="P:cellular response to 2,3,7,8-tetrachlorodibenzodioxine"/>
    <property type="evidence" value="ECO:0007669"/>
    <property type="project" value="Ensembl"/>
</dbReference>
<keyword evidence="2" id="KW-0813">Transport</keyword>
<dbReference type="Ensembl" id="ENSMPUT00000004724.1">
    <property type="protein sequence ID" value="ENSMPUP00000004643.1"/>
    <property type="gene ID" value="ENSMPUG00000004680.1"/>
</dbReference>
<evidence type="ECO:0000313" key="23">
    <source>
        <dbReference type="Ensembl" id="ENSMPUP00000004643.1"/>
    </source>
</evidence>
<evidence type="ECO:0000256" key="7">
    <source>
        <dbReference type="ARBA" id="ARBA00023136"/>
    </source>
</evidence>
<organism evidence="23">
    <name type="scientific">Mustela putorius furo</name>
    <name type="common">European domestic ferret</name>
    <name type="synonym">Mustela furo</name>
    <dbReference type="NCBI Taxonomy" id="9669"/>
    <lineage>
        <taxon>Eukaryota</taxon>
        <taxon>Metazoa</taxon>
        <taxon>Chordata</taxon>
        <taxon>Craniata</taxon>
        <taxon>Vertebrata</taxon>
        <taxon>Euteleostomi</taxon>
        <taxon>Mammalia</taxon>
        <taxon>Eutheria</taxon>
        <taxon>Laurasiatheria</taxon>
        <taxon>Carnivora</taxon>
        <taxon>Caniformia</taxon>
        <taxon>Musteloidea</taxon>
        <taxon>Mustelidae</taxon>
        <taxon>Mustelinae</taxon>
        <taxon>Mustela</taxon>
    </lineage>
</organism>
<comment type="catalytic activity">
    <reaction evidence="15">
        <text>glycocholate(out) + n H(+)(out) = glycocholate(in) + n H(+)(in)</text>
        <dbReference type="Rhea" id="RHEA:75503"/>
        <dbReference type="ChEBI" id="CHEBI:15378"/>
        <dbReference type="ChEBI" id="CHEBI:29746"/>
    </reaction>
</comment>
<evidence type="ECO:0000256" key="2">
    <source>
        <dbReference type="ARBA" id="ARBA00022448"/>
    </source>
</evidence>
<evidence type="ECO:0000256" key="6">
    <source>
        <dbReference type="ARBA" id="ARBA00022989"/>
    </source>
</evidence>
<evidence type="ECO:0000256" key="11">
    <source>
        <dbReference type="ARBA" id="ARBA00035844"/>
    </source>
</evidence>
<evidence type="ECO:0000256" key="19">
    <source>
        <dbReference type="ARBA" id="ARBA00047275"/>
    </source>
</evidence>
<dbReference type="OMA" id="IKQMVCG"/>
<evidence type="ECO:0000256" key="13">
    <source>
        <dbReference type="ARBA" id="ARBA00036178"/>
    </source>
</evidence>
<evidence type="ECO:0000256" key="22">
    <source>
        <dbReference type="SAM" id="SignalP"/>
    </source>
</evidence>
<evidence type="ECO:0000256" key="4">
    <source>
        <dbReference type="ARBA" id="ARBA00022729"/>
    </source>
</evidence>
<protein>
    <recommendedName>
        <fullName evidence="17">Lysosomal proton-coupled steroid conjugate and bile acid symporter SLC46A3</fullName>
    </recommendedName>
    <alternativeName>
        <fullName evidence="18">Solute carrier family 46 member 3</fullName>
    </alternativeName>
</protein>
<feature type="transmembrane region" description="Helical" evidence="21">
    <location>
        <begin position="370"/>
        <end position="390"/>
    </location>
</feature>
<proteinExistence type="inferred from homology"/>
<keyword evidence="3 21" id="KW-0812">Transmembrane</keyword>
<feature type="transmembrane region" description="Helical" evidence="21">
    <location>
        <begin position="254"/>
        <end position="278"/>
    </location>
</feature>
<keyword evidence="7 21" id="KW-0472">Membrane</keyword>
<keyword evidence="9" id="KW-0458">Lysosome</keyword>
<evidence type="ECO:0000256" key="17">
    <source>
        <dbReference type="ARBA" id="ARBA00040938"/>
    </source>
</evidence>
<evidence type="ECO:0000256" key="12">
    <source>
        <dbReference type="ARBA" id="ARBA00035939"/>
    </source>
</evidence>
<comment type="catalytic activity">
    <reaction evidence="10">
        <text>dehydroepiandrosterone 3-sulfate(out) + n H(+)(out) = dehydroepiandrosterone 3-sulfate(in) + n H(+)(in)</text>
        <dbReference type="Rhea" id="RHEA:75487"/>
        <dbReference type="ChEBI" id="CHEBI:15378"/>
        <dbReference type="ChEBI" id="CHEBI:57905"/>
    </reaction>
</comment>
<dbReference type="GO" id="GO:0034486">
    <property type="term" value="P:vacuolar transmembrane transport"/>
    <property type="evidence" value="ECO:0007669"/>
    <property type="project" value="Ensembl"/>
</dbReference>
<feature type="transmembrane region" description="Helical" evidence="21">
    <location>
        <begin position="311"/>
        <end position="330"/>
    </location>
</feature>
<evidence type="ECO:0000256" key="9">
    <source>
        <dbReference type="ARBA" id="ARBA00023228"/>
    </source>
</evidence>
<name>M3XZZ2_MUSPF</name>
<evidence type="ECO:0000256" key="21">
    <source>
        <dbReference type="SAM" id="Phobius"/>
    </source>
</evidence>
<evidence type="ECO:0000256" key="10">
    <source>
        <dbReference type="ARBA" id="ARBA00035788"/>
    </source>
</evidence>
<dbReference type="PANTHER" id="PTHR23507">
    <property type="entry name" value="ZGC:174356"/>
    <property type="match status" value="1"/>
</dbReference>
<evidence type="ECO:0000256" key="8">
    <source>
        <dbReference type="ARBA" id="ARBA00023180"/>
    </source>
</evidence>
<feature type="transmembrane region" description="Helical" evidence="21">
    <location>
        <begin position="342"/>
        <end position="363"/>
    </location>
</feature>
<dbReference type="GO" id="GO:0015293">
    <property type="term" value="F:symporter activity"/>
    <property type="evidence" value="ECO:0007669"/>
    <property type="project" value="UniProtKB-KW"/>
</dbReference>
<dbReference type="InterPro" id="IPR036259">
    <property type="entry name" value="MFS_trans_sf"/>
</dbReference>
<comment type="catalytic activity">
    <reaction evidence="12">
        <text>2',3'-cGAMP(out) + n H(+)(out) = 2',3'-cGAMP(in) + n H(+)(in)</text>
        <dbReference type="Rhea" id="RHEA:76411"/>
        <dbReference type="ChEBI" id="CHEBI:15378"/>
        <dbReference type="ChEBI" id="CHEBI:143093"/>
    </reaction>
    <physiologicalReaction direction="left-to-right" evidence="12">
        <dbReference type="Rhea" id="RHEA:76412"/>
    </physiologicalReaction>
</comment>
<dbReference type="EMBL" id="AEYP01084828">
    <property type="status" value="NOT_ANNOTATED_CDS"/>
    <property type="molecule type" value="Genomic_DNA"/>
</dbReference>
<comment type="catalytic activity">
    <reaction evidence="19">
        <text>N-acetyl-D-muramoyl-L-alanyl-D-isoglutamine(out) + n H(+)(out) = N-acetyl-D-muramoyl-L-alanyl-D-isoglutamine(in) + n H(+)(in)</text>
        <dbReference type="Rhea" id="RHEA:76371"/>
        <dbReference type="ChEBI" id="CHEBI:15378"/>
        <dbReference type="ChEBI" id="CHEBI:155830"/>
    </reaction>
    <physiologicalReaction direction="left-to-right" evidence="19">
        <dbReference type="Rhea" id="RHEA:76372"/>
    </physiologicalReaction>
</comment>
<feature type="transmembrane region" description="Helical" evidence="21">
    <location>
        <begin position="167"/>
        <end position="191"/>
    </location>
</feature>
<evidence type="ECO:0000256" key="3">
    <source>
        <dbReference type="ARBA" id="ARBA00022692"/>
    </source>
</evidence>
<keyword evidence="4 22" id="KW-0732">Signal</keyword>
<keyword evidence="8" id="KW-0325">Glycoprotein</keyword>
<dbReference type="Pfam" id="PF07690">
    <property type="entry name" value="MFS_1"/>
    <property type="match status" value="1"/>
</dbReference>
<comment type="similarity">
    <text evidence="16">Belongs to the major facilitator superfamily. SLC46A family.</text>
</comment>
<evidence type="ECO:0000256" key="1">
    <source>
        <dbReference type="ARBA" id="ARBA00004155"/>
    </source>
</evidence>
<feature type="chain" id="PRO_5004044421" description="Lysosomal proton-coupled steroid conjugate and bile acid symporter SLC46A3" evidence="22">
    <location>
        <begin position="21"/>
        <end position="420"/>
    </location>
</feature>
<dbReference type="HOGENOM" id="CLU_028365_1_1_1"/>
<dbReference type="InParanoid" id="M3XZZ2"/>
<evidence type="ECO:0000256" key="16">
    <source>
        <dbReference type="ARBA" id="ARBA00038227"/>
    </source>
</evidence>
<feature type="transmembrane region" description="Helical" evidence="21">
    <location>
        <begin position="197"/>
        <end position="218"/>
    </location>
</feature>
<dbReference type="Gene3D" id="1.20.1250.20">
    <property type="entry name" value="MFS general substrate transporter like domains"/>
    <property type="match status" value="1"/>
</dbReference>
<dbReference type="GO" id="GO:0005765">
    <property type="term" value="C:lysosomal membrane"/>
    <property type="evidence" value="ECO:0007669"/>
    <property type="project" value="UniProtKB-SubCell"/>
</dbReference>
<dbReference type="InterPro" id="IPR011701">
    <property type="entry name" value="MFS"/>
</dbReference>
<evidence type="ECO:0000256" key="5">
    <source>
        <dbReference type="ARBA" id="ARBA00022847"/>
    </source>
</evidence>
<feature type="transmembrane region" description="Helical" evidence="21">
    <location>
        <begin position="74"/>
        <end position="92"/>
    </location>
</feature>
<evidence type="ECO:0000256" key="14">
    <source>
        <dbReference type="ARBA" id="ARBA00036498"/>
    </source>
</evidence>
<comment type="catalytic activity">
    <reaction evidence="20">
        <text>taurocholate(out) + n H(+)(out) = taurocholate(in) + n H(+)(in)</text>
        <dbReference type="Rhea" id="RHEA:75507"/>
        <dbReference type="ChEBI" id="CHEBI:15378"/>
        <dbReference type="ChEBI" id="CHEBI:36257"/>
    </reaction>
</comment>
<accession>M3XZZ2</accession>
<comment type="catalytic activity">
    <reaction evidence="14">
        <text>25-hydroxyvitamin D3 sulfate(out) + n H(+)(out) = 25-hydroxyvitamin D3 sulfate(in) + n H(+)(in)</text>
        <dbReference type="Rhea" id="RHEA:75491"/>
        <dbReference type="ChEBI" id="CHEBI:15378"/>
        <dbReference type="ChEBI" id="CHEBI:194336"/>
    </reaction>
</comment>
<dbReference type="eggNOG" id="KOG2816">
    <property type="taxonomic scope" value="Eukaryota"/>
</dbReference>
<dbReference type="PANTHER" id="PTHR23507:SF9">
    <property type="entry name" value="LYSOSOMAL PROTON-COUPLED STEROID CONJUGATE AND BILE ACID SYMPORTER SLC46A3"/>
    <property type="match status" value="1"/>
</dbReference>
<reference evidence="23" key="1">
    <citation type="submission" date="2024-06" db="UniProtKB">
        <authorList>
            <consortium name="Ensembl"/>
        </authorList>
    </citation>
    <scope>IDENTIFICATION</scope>
</reference>
<evidence type="ECO:0000256" key="18">
    <source>
        <dbReference type="ARBA" id="ARBA00042515"/>
    </source>
</evidence>